<feature type="repeat" description="WD" evidence="1">
    <location>
        <begin position="237"/>
        <end position="272"/>
    </location>
</feature>
<dbReference type="AlphaFoldDB" id="A0A8C7ECF5"/>
<dbReference type="SMART" id="SM00320">
    <property type="entry name" value="WD40"/>
    <property type="match status" value="5"/>
</dbReference>
<keyword evidence="1" id="KW-0853">WD repeat</keyword>
<reference evidence="3" key="2">
    <citation type="submission" date="2025-09" db="UniProtKB">
        <authorList>
            <consortium name="Ensembl"/>
        </authorList>
    </citation>
    <scope>IDENTIFICATION</scope>
</reference>
<dbReference type="Gene3D" id="2.130.10.10">
    <property type="entry name" value="YVTN repeat-like/Quinoprotein amine dehydrogenase"/>
    <property type="match status" value="1"/>
</dbReference>
<dbReference type="CDD" id="cd00200">
    <property type="entry name" value="WD40"/>
    <property type="match status" value="1"/>
</dbReference>
<name>A0A8C7ECF5_NOTPE</name>
<dbReference type="Pfam" id="PF00400">
    <property type="entry name" value="WD40"/>
    <property type="match status" value="4"/>
</dbReference>
<dbReference type="InterPro" id="IPR036322">
    <property type="entry name" value="WD40_repeat_dom_sf"/>
</dbReference>
<gene>
    <name evidence="3" type="primary">WDR25</name>
</gene>
<organism evidence="3 4">
    <name type="scientific">Nothoprocta perdicaria</name>
    <name type="common">Chilean tinamou</name>
    <name type="synonym">Crypturus perdicarius</name>
    <dbReference type="NCBI Taxonomy" id="30464"/>
    <lineage>
        <taxon>Eukaryota</taxon>
        <taxon>Metazoa</taxon>
        <taxon>Chordata</taxon>
        <taxon>Craniata</taxon>
        <taxon>Vertebrata</taxon>
        <taxon>Euteleostomi</taxon>
        <taxon>Archelosauria</taxon>
        <taxon>Archosauria</taxon>
        <taxon>Dinosauria</taxon>
        <taxon>Saurischia</taxon>
        <taxon>Theropoda</taxon>
        <taxon>Coelurosauria</taxon>
        <taxon>Aves</taxon>
        <taxon>Palaeognathae</taxon>
        <taxon>Tinamiformes</taxon>
        <taxon>Tinamidae</taxon>
        <taxon>Nothoprocta</taxon>
    </lineage>
</organism>
<evidence type="ECO:0000256" key="2">
    <source>
        <dbReference type="SAM" id="MobiDB-lite"/>
    </source>
</evidence>
<dbReference type="PANTHER" id="PTHR44566">
    <property type="entry name" value="TRANSDUCIN/WD40 REPEAT-LIKE SUPERFAMILY PROTEIN"/>
    <property type="match status" value="1"/>
</dbReference>
<reference evidence="3" key="1">
    <citation type="submission" date="2025-08" db="UniProtKB">
        <authorList>
            <consortium name="Ensembl"/>
        </authorList>
    </citation>
    <scope>IDENTIFICATION</scope>
</reference>
<feature type="repeat" description="WD" evidence="1">
    <location>
        <begin position="506"/>
        <end position="539"/>
    </location>
</feature>
<evidence type="ECO:0000313" key="4">
    <source>
        <dbReference type="Proteomes" id="UP000694420"/>
    </source>
</evidence>
<dbReference type="InterPro" id="IPR015943">
    <property type="entry name" value="WD40/YVTN_repeat-like_dom_sf"/>
</dbReference>
<dbReference type="PROSITE" id="PS50294">
    <property type="entry name" value="WD_REPEATS_REGION"/>
    <property type="match status" value="2"/>
</dbReference>
<feature type="repeat" description="WD" evidence="1">
    <location>
        <begin position="476"/>
        <end position="505"/>
    </location>
</feature>
<dbReference type="SUPFAM" id="SSF50978">
    <property type="entry name" value="WD40 repeat-like"/>
    <property type="match status" value="1"/>
</dbReference>
<sequence>MNFVLNGQFFVVDRPSGGFRHRDLCRLPYVTRMSSSLVAYDDSDSEAEVEKTEAPDASSRGTSLLSSGNHVQSFAPDSLGTKAVYEMHHTENTGSSGLGMVCEGLPEHYSLNNNTDLTSPYCRRARPSHAALCMTYRNYEQASGSSVNSGISSQKRIHKDNVTPVKGIRPYIPKRLRQENSSMYKEQEANQGENPNCDVKLGRSGEQTVTKVSELIKPYLGSKYRSTEVPQNLVFHMSKHSGPVNEIQWCPVREQSHMLLSASMDKTIKVWDAVDAGCCLKTYSCHSCAVRAAQWSSCGRRILSGGFDSMLHLSDVETGKQIFSSQNEFRISTLKFYPTDSNIFICGGFSPEVKAWDIRNLKVIRVYKAAVQQTLDMLFLPEGKEFLTSTDAVSRDSADRTIIAWDFQSAAKISNQIFHERYTCPSLTLHPRESVFAAQTNGNYVALFSSQRPYRINKKKRYEGHKVEGFAVGCEFSPDGTLVVTGSSDGKVFFYNYHTGRVIRTLSAHREACVSATFHPVLPSLLATCDWAGEIKIWQ</sequence>
<feature type="region of interest" description="Disordered" evidence="2">
    <location>
        <begin position="40"/>
        <end position="71"/>
    </location>
</feature>
<dbReference type="PROSITE" id="PS50082">
    <property type="entry name" value="WD_REPEATS_2"/>
    <property type="match status" value="3"/>
</dbReference>
<dbReference type="PANTHER" id="PTHR44566:SF1">
    <property type="entry name" value="WD REPEAT-CONTAINING PROTEIN 25"/>
    <property type="match status" value="1"/>
</dbReference>
<dbReference type="Ensembl" id="ENSNPET00000010171.1">
    <property type="protein sequence ID" value="ENSNPEP00000009927.1"/>
    <property type="gene ID" value="ENSNPEG00000007441.1"/>
</dbReference>
<protein>
    <submittedName>
        <fullName evidence="3">WD repeat domain 25</fullName>
    </submittedName>
</protein>
<feature type="compositionally biased region" description="Polar residues" evidence="2">
    <location>
        <begin position="59"/>
        <end position="71"/>
    </location>
</feature>
<dbReference type="Proteomes" id="UP000694420">
    <property type="component" value="Unplaced"/>
</dbReference>
<accession>A0A8C7ECF5</accession>
<dbReference type="InterPro" id="IPR001680">
    <property type="entry name" value="WD40_rpt"/>
</dbReference>
<evidence type="ECO:0000256" key="1">
    <source>
        <dbReference type="PROSITE-ProRule" id="PRU00221"/>
    </source>
</evidence>
<keyword evidence="4" id="KW-1185">Reference proteome</keyword>
<evidence type="ECO:0000313" key="3">
    <source>
        <dbReference type="Ensembl" id="ENSNPEP00000009927.1"/>
    </source>
</evidence>
<proteinExistence type="predicted"/>
<dbReference type="InterPro" id="IPR053053">
    <property type="entry name" value="WD_repeat_protein"/>
</dbReference>